<comment type="catalytic activity">
    <reaction evidence="1 18">
        <text>a 1,2-diacyl-sn-glycero-3-phosphate + CTP + H(+) = a CDP-1,2-diacyl-sn-glycerol + diphosphate</text>
        <dbReference type="Rhea" id="RHEA:16229"/>
        <dbReference type="ChEBI" id="CHEBI:15378"/>
        <dbReference type="ChEBI" id="CHEBI:33019"/>
        <dbReference type="ChEBI" id="CHEBI:37563"/>
        <dbReference type="ChEBI" id="CHEBI:58332"/>
        <dbReference type="ChEBI" id="CHEBI:58608"/>
        <dbReference type="EC" id="2.7.7.41"/>
    </reaction>
</comment>
<reference evidence="20" key="1">
    <citation type="submission" date="2022-12" db="EMBL/GenBank/DDBJ databases">
        <title>Reference genome sequencing for broad-spectrum identification of bacterial and archaeal isolates by mass spectrometry.</title>
        <authorList>
            <person name="Sekiguchi Y."/>
            <person name="Tourlousse D.M."/>
        </authorList>
    </citation>
    <scope>NUCLEOTIDE SEQUENCE</scope>
    <source>
        <strain evidence="20">10succ1</strain>
    </source>
</reference>
<evidence type="ECO:0000256" key="11">
    <source>
        <dbReference type="ARBA" id="ARBA00022692"/>
    </source>
</evidence>
<feature type="transmembrane region" description="Helical" evidence="19">
    <location>
        <begin position="137"/>
        <end position="159"/>
    </location>
</feature>
<evidence type="ECO:0000256" key="4">
    <source>
        <dbReference type="ARBA" id="ARBA00005189"/>
    </source>
</evidence>
<keyword evidence="9" id="KW-0444">Lipid biosynthesis</keyword>
<evidence type="ECO:0000256" key="8">
    <source>
        <dbReference type="ARBA" id="ARBA00022475"/>
    </source>
</evidence>
<dbReference type="EMBL" id="BSDY01000008">
    <property type="protein sequence ID" value="GLI56455.1"/>
    <property type="molecule type" value="Genomic_DNA"/>
</dbReference>
<evidence type="ECO:0000256" key="7">
    <source>
        <dbReference type="ARBA" id="ARBA00019373"/>
    </source>
</evidence>
<dbReference type="AlphaFoldDB" id="A0A9W6GLQ2"/>
<dbReference type="EC" id="2.7.7.41" evidence="6 18"/>
<evidence type="ECO:0000256" key="14">
    <source>
        <dbReference type="ARBA" id="ARBA00023098"/>
    </source>
</evidence>
<evidence type="ECO:0000256" key="13">
    <source>
        <dbReference type="ARBA" id="ARBA00022989"/>
    </source>
</evidence>
<dbReference type="PROSITE" id="PS01315">
    <property type="entry name" value="CDS"/>
    <property type="match status" value="1"/>
</dbReference>
<keyword evidence="16" id="KW-0594">Phospholipid biosynthesis</keyword>
<dbReference type="GO" id="GO:0004605">
    <property type="term" value="F:phosphatidate cytidylyltransferase activity"/>
    <property type="evidence" value="ECO:0007669"/>
    <property type="project" value="UniProtKB-EC"/>
</dbReference>
<keyword evidence="11 18" id="KW-0812">Transmembrane</keyword>
<evidence type="ECO:0000256" key="9">
    <source>
        <dbReference type="ARBA" id="ARBA00022516"/>
    </source>
</evidence>
<gene>
    <name evidence="20" type="ORF">PM10SUCC1_19690</name>
</gene>
<evidence type="ECO:0000256" key="19">
    <source>
        <dbReference type="SAM" id="Phobius"/>
    </source>
</evidence>
<comment type="pathway">
    <text evidence="3 18">Phospholipid metabolism; CDP-diacylglycerol biosynthesis; CDP-diacylglycerol from sn-glycerol 3-phosphate: step 3/3.</text>
</comment>
<sequence length="273" mass="29973">MKSRILVAIFGIPLLFYILYSGGLLLLLFANVIIGVSLHEYYNMMENGGRAPYRKLGILAGLAIPNALYLNHMGILERDAVFLILAALFMGTTVERIFKNRVRDSSLDIGGTILGVIYISLLFSHIILISGLPNGNLWILAAQIMVWVCDSMAYFVGLATGRKFFKEGLCPISPKKSKEGSLGGVVFTIVALIIMKFTLLASVDVSLGKLIVVAVGVAIVAQIGDLVESLFKREFEVKDSSNILGEHGGMLDRFDSMIFVIPTLYYILKYVIL</sequence>
<evidence type="ECO:0000313" key="20">
    <source>
        <dbReference type="EMBL" id="GLI56455.1"/>
    </source>
</evidence>
<keyword evidence="12 18" id="KW-0548">Nucleotidyltransferase</keyword>
<keyword evidence="15 19" id="KW-0472">Membrane</keyword>
<evidence type="ECO:0000256" key="17">
    <source>
        <dbReference type="ARBA" id="ARBA00023264"/>
    </source>
</evidence>
<evidence type="ECO:0000256" key="6">
    <source>
        <dbReference type="ARBA" id="ARBA00012487"/>
    </source>
</evidence>
<evidence type="ECO:0000256" key="10">
    <source>
        <dbReference type="ARBA" id="ARBA00022679"/>
    </source>
</evidence>
<feature type="transmembrane region" description="Helical" evidence="19">
    <location>
        <begin position="80"/>
        <end position="98"/>
    </location>
</feature>
<comment type="pathway">
    <text evidence="4">Lipid metabolism.</text>
</comment>
<dbReference type="Proteomes" id="UP001144471">
    <property type="component" value="Unassembled WGS sequence"/>
</dbReference>
<keyword evidence="17" id="KW-1208">Phospholipid metabolism</keyword>
<accession>A0A9W6GLQ2</accession>
<keyword evidence="14" id="KW-0443">Lipid metabolism</keyword>
<proteinExistence type="inferred from homology"/>
<feature type="transmembrane region" description="Helical" evidence="19">
    <location>
        <begin position="180"/>
        <end position="201"/>
    </location>
</feature>
<dbReference type="PANTHER" id="PTHR46382">
    <property type="entry name" value="PHOSPHATIDATE CYTIDYLYLTRANSFERASE"/>
    <property type="match status" value="1"/>
</dbReference>
<keyword evidence="8" id="KW-1003">Cell membrane</keyword>
<dbReference type="Pfam" id="PF01148">
    <property type="entry name" value="CTP_transf_1"/>
    <property type="match status" value="1"/>
</dbReference>
<keyword evidence="13 19" id="KW-1133">Transmembrane helix</keyword>
<evidence type="ECO:0000256" key="2">
    <source>
        <dbReference type="ARBA" id="ARBA00004651"/>
    </source>
</evidence>
<feature type="transmembrane region" description="Helical" evidence="19">
    <location>
        <begin position="110"/>
        <end position="131"/>
    </location>
</feature>
<evidence type="ECO:0000256" key="3">
    <source>
        <dbReference type="ARBA" id="ARBA00005119"/>
    </source>
</evidence>
<feature type="transmembrane region" description="Helical" evidence="19">
    <location>
        <begin position="56"/>
        <end position="74"/>
    </location>
</feature>
<keyword evidence="21" id="KW-1185">Reference proteome</keyword>
<evidence type="ECO:0000256" key="1">
    <source>
        <dbReference type="ARBA" id="ARBA00001698"/>
    </source>
</evidence>
<dbReference type="RefSeq" id="WP_281835631.1">
    <property type="nucleotide sequence ID" value="NZ_BSDY01000008.1"/>
</dbReference>
<evidence type="ECO:0000313" key="21">
    <source>
        <dbReference type="Proteomes" id="UP001144471"/>
    </source>
</evidence>
<comment type="subcellular location">
    <subcellularLocation>
        <location evidence="2">Cell membrane</location>
        <topology evidence="2">Multi-pass membrane protein</topology>
    </subcellularLocation>
</comment>
<evidence type="ECO:0000256" key="16">
    <source>
        <dbReference type="ARBA" id="ARBA00023209"/>
    </source>
</evidence>
<comment type="similarity">
    <text evidence="5 18">Belongs to the CDS family.</text>
</comment>
<evidence type="ECO:0000256" key="18">
    <source>
        <dbReference type="RuleBase" id="RU003938"/>
    </source>
</evidence>
<keyword evidence="10 18" id="KW-0808">Transferase</keyword>
<dbReference type="PANTHER" id="PTHR46382:SF1">
    <property type="entry name" value="PHOSPHATIDATE CYTIDYLYLTRANSFERASE"/>
    <property type="match status" value="1"/>
</dbReference>
<dbReference type="GO" id="GO:0016024">
    <property type="term" value="P:CDP-diacylglycerol biosynthetic process"/>
    <property type="evidence" value="ECO:0007669"/>
    <property type="project" value="TreeGrafter"/>
</dbReference>
<evidence type="ECO:0000256" key="15">
    <source>
        <dbReference type="ARBA" id="ARBA00023136"/>
    </source>
</evidence>
<comment type="caution">
    <text evidence="20">The sequence shown here is derived from an EMBL/GenBank/DDBJ whole genome shotgun (WGS) entry which is preliminary data.</text>
</comment>
<protein>
    <recommendedName>
        <fullName evidence="7 18">Phosphatidate cytidylyltransferase</fullName>
        <ecNumber evidence="6 18">2.7.7.41</ecNumber>
    </recommendedName>
</protein>
<feature type="transmembrane region" description="Helical" evidence="19">
    <location>
        <begin position="207"/>
        <end position="227"/>
    </location>
</feature>
<feature type="transmembrane region" description="Helical" evidence="19">
    <location>
        <begin position="6"/>
        <end position="36"/>
    </location>
</feature>
<organism evidence="20 21">
    <name type="scientific">Propionigenium maris DSM 9537</name>
    <dbReference type="NCBI Taxonomy" id="1123000"/>
    <lineage>
        <taxon>Bacteria</taxon>
        <taxon>Fusobacteriati</taxon>
        <taxon>Fusobacteriota</taxon>
        <taxon>Fusobacteriia</taxon>
        <taxon>Fusobacteriales</taxon>
        <taxon>Fusobacteriaceae</taxon>
        <taxon>Propionigenium</taxon>
    </lineage>
</organism>
<evidence type="ECO:0000256" key="5">
    <source>
        <dbReference type="ARBA" id="ARBA00010185"/>
    </source>
</evidence>
<evidence type="ECO:0000256" key="12">
    <source>
        <dbReference type="ARBA" id="ARBA00022695"/>
    </source>
</evidence>
<dbReference type="InterPro" id="IPR000374">
    <property type="entry name" value="PC_trans"/>
</dbReference>
<name>A0A9W6GLQ2_9FUSO</name>
<dbReference type="GO" id="GO:0005886">
    <property type="term" value="C:plasma membrane"/>
    <property type="evidence" value="ECO:0007669"/>
    <property type="project" value="UniProtKB-SubCell"/>
</dbReference>